<organism evidence="2 3">
    <name type="scientific">Cytobacillus firmus</name>
    <name type="common">Bacillus firmus</name>
    <dbReference type="NCBI Taxonomy" id="1399"/>
    <lineage>
        <taxon>Bacteria</taxon>
        <taxon>Bacillati</taxon>
        <taxon>Bacillota</taxon>
        <taxon>Bacilli</taxon>
        <taxon>Bacillales</taxon>
        <taxon>Bacillaceae</taxon>
        <taxon>Cytobacillus</taxon>
    </lineage>
</organism>
<feature type="region of interest" description="Disordered" evidence="1">
    <location>
        <begin position="18"/>
        <end position="40"/>
    </location>
</feature>
<dbReference type="RefSeq" id="WP_268891833.1">
    <property type="nucleotide sequence ID" value="NZ_JBALOT010000049.1"/>
</dbReference>
<gene>
    <name evidence="2" type="ORF">KIS1582_2559</name>
</gene>
<dbReference type="Proteomes" id="UP000465778">
    <property type="component" value="Unassembled WGS sequence"/>
</dbReference>
<name>A0A800MWD6_CYTFI</name>
<sequence length="40" mass="4836">MSKIKNRHKVQKERELVNEFGKYKGDQPVPLPNDYDEIEY</sequence>
<proteinExistence type="predicted"/>
<dbReference type="AlphaFoldDB" id="A0A800MWD6"/>
<accession>A0A800MWD6</accession>
<dbReference type="EMBL" id="VDEM01000027">
    <property type="protein sequence ID" value="KAF0823611.1"/>
    <property type="molecule type" value="Genomic_DNA"/>
</dbReference>
<protein>
    <submittedName>
        <fullName evidence="2">Uncharacterized protein</fullName>
    </submittedName>
</protein>
<evidence type="ECO:0000256" key="1">
    <source>
        <dbReference type="SAM" id="MobiDB-lite"/>
    </source>
</evidence>
<evidence type="ECO:0000313" key="3">
    <source>
        <dbReference type="Proteomes" id="UP000465778"/>
    </source>
</evidence>
<evidence type="ECO:0000313" key="2">
    <source>
        <dbReference type="EMBL" id="KAF0823611.1"/>
    </source>
</evidence>
<comment type="caution">
    <text evidence="2">The sequence shown here is derived from an EMBL/GenBank/DDBJ whole genome shotgun (WGS) entry which is preliminary data.</text>
</comment>
<reference evidence="2 3" key="1">
    <citation type="journal article" date="2020" name="G3 (Bethesda)">
        <title>Whole Genome Sequencing and Comparative Genomics of Two Nematicidal Bacillus Strains Reveals a Wide Range of Possible Virulence Factors.</title>
        <authorList>
            <person name="Susic N."/>
            <person name="Janezic S."/>
            <person name="Rupnik M."/>
            <person name="Geric Stare B."/>
        </authorList>
    </citation>
    <scope>NUCLEOTIDE SEQUENCE [LARGE SCALE GENOMIC DNA]</scope>
    <source>
        <strain evidence="2 3">I-1582</strain>
    </source>
</reference>